<dbReference type="Proteomes" id="UP000095788">
    <property type="component" value="Unassembled WGS sequence"/>
</dbReference>
<organism evidence="1 2">
    <name type="scientific">Bacteroides uniformis</name>
    <dbReference type="NCBI Taxonomy" id="820"/>
    <lineage>
        <taxon>Bacteria</taxon>
        <taxon>Pseudomonadati</taxon>
        <taxon>Bacteroidota</taxon>
        <taxon>Bacteroidia</taxon>
        <taxon>Bacteroidales</taxon>
        <taxon>Bacteroidaceae</taxon>
        <taxon>Bacteroides</taxon>
    </lineage>
</organism>
<dbReference type="EMBL" id="CZBF01000001">
    <property type="protein sequence ID" value="CUP24437.1"/>
    <property type="molecule type" value="Genomic_DNA"/>
</dbReference>
<gene>
    <name evidence="1" type="ORF">ERS852554_00084</name>
</gene>
<accession>A0A174LPB5</accession>
<reference evidence="1 2" key="1">
    <citation type="submission" date="2015-09" db="EMBL/GenBank/DDBJ databases">
        <authorList>
            <consortium name="Pathogen Informatics"/>
        </authorList>
    </citation>
    <scope>NUCLEOTIDE SEQUENCE [LARGE SCALE GENOMIC DNA]</scope>
    <source>
        <strain evidence="1 2">2789STDY5834942</strain>
    </source>
</reference>
<evidence type="ECO:0000313" key="2">
    <source>
        <dbReference type="Proteomes" id="UP000095788"/>
    </source>
</evidence>
<sequence>MINSKKSYYEFLFQDSLNYQIISGKLGIKNGF</sequence>
<dbReference type="AlphaFoldDB" id="A0A174LPB5"/>
<protein>
    <submittedName>
        <fullName evidence="1">Uncharacterized protein</fullName>
    </submittedName>
</protein>
<proteinExistence type="predicted"/>
<evidence type="ECO:0000313" key="1">
    <source>
        <dbReference type="EMBL" id="CUP24437.1"/>
    </source>
</evidence>
<name>A0A174LPB5_BACUN</name>